<evidence type="ECO:0000313" key="2">
    <source>
        <dbReference type="EMBL" id="UTG69876.1"/>
    </source>
</evidence>
<dbReference type="InterPro" id="IPR029044">
    <property type="entry name" value="Nucleotide-diphossugar_trans"/>
</dbReference>
<dbReference type="Proteomes" id="UP001057296">
    <property type="component" value="Chromosome"/>
</dbReference>
<dbReference type="Pfam" id="PF00535">
    <property type="entry name" value="Glycos_transf_2"/>
    <property type="match status" value="1"/>
</dbReference>
<dbReference type="EC" id="2.4.-.-" evidence="2"/>
<dbReference type="InterPro" id="IPR050834">
    <property type="entry name" value="Glycosyltransf_2"/>
</dbReference>
<proteinExistence type="predicted"/>
<dbReference type="PANTHER" id="PTHR43685">
    <property type="entry name" value="GLYCOSYLTRANSFERASE"/>
    <property type="match status" value="1"/>
</dbReference>
<dbReference type="AlphaFoldDB" id="A0A9X9N189"/>
<keyword evidence="2" id="KW-0328">Glycosyltransferase</keyword>
<evidence type="ECO:0000259" key="1">
    <source>
        <dbReference type="Pfam" id="PF00535"/>
    </source>
</evidence>
<protein>
    <submittedName>
        <fullName evidence="2">Glycosyltransferase</fullName>
        <ecNumber evidence="2">2.4.-.-</ecNumber>
    </submittedName>
</protein>
<dbReference type="SUPFAM" id="SSF53448">
    <property type="entry name" value="Nucleotide-diphospho-sugar transferases"/>
    <property type="match status" value="1"/>
</dbReference>
<organism evidence="2 3">
    <name type="scientific">Neisseria subflava</name>
    <dbReference type="NCBI Taxonomy" id="28449"/>
    <lineage>
        <taxon>Bacteria</taxon>
        <taxon>Pseudomonadati</taxon>
        <taxon>Pseudomonadota</taxon>
        <taxon>Betaproteobacteria</taxon>
        <taxon>Neisseriales</taxon>
        <taxon>Neisseriaceae</taxon>
        <taxon>Neisseria</taxon>
    </lineage>
</organism>
<dbReference type="CDD" id="cd00761">
    <property type="entry name" value="Glyco_tranf_GTA_type"/>
    <property type="match status" value="1"/>
</dbReference>
<accession>A0A9X9N189</accession>
<feature type="domain" description="Glycosyltransferase 2-like" evidence="1">
    <location>
        <begin position="42"/>
        <end position="175"/>
    </location>
</feature>
<keyword evidence="2" id="KW-0808">Transferase</keyword>
<dbReference type="InterPro" id="IPR001173">
    <property type="entry name" value="Glyco_trans_2-like"/>
</dbReference>
<sequence length="474" mass="55935">MNRKIKKLLREPNLFFKDMYRKYEIKIKRKIPFKYNGTNQFTVVSAVYNVAPYLDKYFESLVTQTLNFKKHISLILVDDGSTDSSAKIIKEWQKKFPNNIHYIHQKNNGISAARNTGLKHVSTPWVTFIDTDDFIHPDYFMVVDSILTKNKSITLAVGNLKFYFDETKLVKDRHALRYRFYKKVNIVPISNLGKNINLFVTVSFFQTALLHNQHIVFDERIKPNFEDGKFLADYLLHAEHGNVAYLRNAVFFYRKRGNGSSTIDNSWLKKEKYYNTFLYGYIPMLEAYKEKYGSIPKNIQWTVLYEIFWHIKKLVNHNEYLKVLTTEETENYRNLLKKTLAYIDDNHIINFDLIGIENLHKIGLIGIKNIYKSSVKITIEYISCYKQSLLRCYSNHNIEISFLLNGQQIHPDSSQTTTHFFTGKPFVYEKNIHIPYYLDTDILLAFTPYIFENVLSGIIFNFDSTNNMLDWEVL</sequence>
<evidence type="ECO:0000313" key="3">
    <source>
        <dbReference type="Proteomes" id="UP001057296"/>
    </source>
</evidence>
<dbReference type="EMBL" id="CP073115">
    <property type="protein sequence ID" value="UTG69876.1"/>
    <property type="molecule type" value="Genomic_DNA"/>
</dbReference>
<dbReference type="PANTHER" id="PTHR43685:SF2">
    <property type="entry name" value="GLYCOSYLTRANSFERASE 2-LIKE DOMAIN-CONTAINING PROTEIN"/>
    <property type="match status" value="1"/>
</dbReference>
<dbReference type="Gene3D" id="3.90.550.10">
    <property type="entry name" value="Spore Coat Polysaccharide Biosynthesis Protein SpsA, Chain A"/>
    <property type="match status" value="1"/>
</dbReference>
<name>A0A9X9N189_NEISU</name>
<dbReference type="GO" id="GO:0016757">
    <property type="term" value="F:glycosyltransferase activity"/>
    <property type="evidence" value="ECO:0007669"/>
    <property type="project" value="UniProtKB-KW"/>
</dbReference>
<reference evidence="2" key="1">
    <citation type="submission" date="2021-04" db="EMBL/GenBank/DDBJ databases">
        <title>Characterizing Neisseria spp. as novel respiratory pathobionts in bronchiectasis.</title>
        <authorList>
            <person name="Li L."/>
            <person name="Mac Aogain M."/>
            <person name="Xu T."/>
            <person name="Jaggi T.K."/>
            <person name="Chan L.Y."/>
            <person name="Keir H.R."/>
            <person name="Dicker A.J."/>
            <person name="Qu J."/>
            <person name="Liu Y."/>
            <person name="Chen H.S."/>
            <person name="Koh M.S."/>
            <person name="Ong T.H."/>
            <person name="Lim A.Y.H."/>
            <person name="Abisheganaden J."/>
            <person name="Low T.B."/>
            <person name="Oliver B.G."/>
            <person name="Tan N.S."/>
            <person name="Fang M."/>
            <person name="Chalmers J.D."/>
            <person name="Chotirmall S.H."/>
        </authorList>
    </citation>
    <scope>NUCLEOTIDE SEQUENCE</scope>
    <source>
        <strain evidence="2">TT0077</strain>
    </source>
</reference>
<gene>
    <name evidence="2" type="ORF">KCG54_00390</name>
</gene>
<dbReference type="RefSeq" id="WP_254324319.1">
    <property type="nucleotide sequence ID" value="NZ_CP073115.1"/>
</dbReference>